<sequence length="998" mass="109373">MKTNRKLKKSDPSSSKLVLKEIIGLTTKNANGLASTVSTSSFVYVAGPQPSVLVWDCVTQAFISELKGHIYGVECIAFSPDGKYLVSVGGYIYLWDWRSGILVTKLKASSSSSTVTSVTFSSDANYIVTAGKKHLKFWAVGASPRTRMSKGTVGSVVNRDQVAELFPMYALTDAGVLCLIDSKLSLRNSVDLKVEKGFALSASSKLIACACSNGQVQLFNVQNLGYVGSLLYSKAKSCHGEIDPFCCQPSENNFPSAPTVPHAVACQFISEKLVVVYGDHSPHIWNFHQENEATRSFALIFHSACIWDIKNLCCEKMHDPSLMCAAKGCSGGVSFATCSADGTVRIWDLVPQPDLSRDTADNNYLITESEGINIAVTAGSFEINTGDTSFGNQGLRSMAVSSDGKYMAVGGCEGNLHIYDLHNSEYTCIKDSHVAEILSLSFSLSSTKDIDSEGNDNHYLLASGGRDRIIHLYEVKRNFELIESIDDHSAAVTSVQLACNGCKILSCSADRSLTEVVVTVGQDKKINIFDISSGKLIRSFKQHKDLGDPIKVGGDGCIFVWKLPTRLASRMLQKVKEKSLLFQHKQRANYHGWDSQETYAFRLSISRLPKWAKKVTSTDFVRRNLEITSPQMDLFLANASRPKNSSHSISSCGDYGSLSHEHQTASDRCSGGSNSYLSDICRSASNATAETLSPASPDKLVRSAAEDHWFTVYNVHLDLLNSPEVQNLEDVKMPVSSPKLVQGLAEMPSESEHSFGHRGHFIDDDQSAMDVNAFYVKFEDSDLFKEHFGNLSATLKAEKRQSSTMRRYSSQYFVRRDYLVGCKRLFNTSMQKNESPTNITLEEVAGSIDQGLNCSLSHDEKDEEGSSTIEEKSEALKQHDEHVVLETITACKEALIRLDIAAENVFVLFTKLRTETSMEESSSGPRAQLYDEAKELVPKITGKINAIAKVVQNNSTSGVASSTSKVEGGSTFEPLLGTLAERLSQRVVEIVKQNLCSV</sequence>
<organism evidence="3 4">
    <name type="scientific">Hibiscus syriacus</name>
    <name type="common">Rose of Sharon</name>
    <dbReference type="NCBI Taxonomy" id="106335"/>
    <lineage>
        <taxon>Eukaryota</taxon>
        <taxon>Viridiplantae</taxon>
        <taxon>Streptophyta</taxon>
        <taxon>Embryophyta</taxon>
        <taxon>Tracheophyta</taxon>
        <taxon>Spermatophyta</taxon>
        <taxon>Magnoliopsida</taxon>
        <taxon>eudicotyledons</taxon>
        <taxon>Gunneridae</taxon>
        <taxon>Pentapetalae</taxon>
        <taxon>rosids</taxon>
        <taxon>malvids</taxon>
        <taxon>Malvales</taxon>
        <taxon>Malvaceae</taxon>
        <taxon>Malvoideae</taxon>
        <taxon>Hibiscus</taxon>
    </lineage>
</organism>
<dbReference type="EMBL" id="VEPZ02001049">
    <property type="protein sequence ID" value="KAE8697719.1"/>
    <property type="molecule type" value="Genomic_DNA"/>
</dbReference>
<evidence type="ECO:0000256" key="2">
    <source>
        <dbReference type="SAM" id="MobiDB-lite"/>
    </source>
</evidence>
<reference evidence="3" key="1">
    <citation type="submission" date="2019-09" db="EMBL/GenBank/DDBJ databases">
        <title>Draft genome information of white flower Hibiscus syriacus.</title>
        <authorList>
            <person name="Kim Y.-M."/>
        </authorList>
    </citation>
    <scope>NUCLEOTIDE SEQUENCE [LARGE SCALE GENOMIC DNA]</scope>
    <source>
        <strain evidence="3">YM2019G1</strain>
    </source>
</reference>
<dbReference type="SMART" id="SM00320">
    <property type="entry name" value="WD40"/>
    <property type="match status" value="7"/>
</dbReference>
<dbReference type="InterPro" id="IPR001680">
    <property type="entry name" value="WD40_rpt"/>
</dbReference>
<dbReference type="SUPFAM" id="SSF50998">
    <property type="entry name" value="Quinoprotein alcohol dehydrogenase-like"/>
    <property type="match status" value="1"/>
</dbReference>
<dbReference type="PANTHER" id="PTHR45589:SF1">
    <property type="entry name" value="WD REPEAT DOMAIN 62, ISOFORM G"/>
    <property type="match status" value="1"/>
</dbReference>
<comment type="caution">
    <text evidence="3">The sequence shown here is derived from an EMBL/GenBank/DDBJ whole genome shotgun (WGS) entry which is preliminary data.</text>
</comment>
<evidence type="ECO:0000256" key="1">
    <source>
        <dbReference type="PROSITE-ProRule" id="PRU00221"/>
    </source>
</evidence>
<dbReference type="SUPFAM" id="SSF50978">
    <property type="entry name" value="WD40 repeat-like"/>
    <property type="match status" value="1"/>
</dbReference>
<evidence type="ECO:0000313" key="4">
    <source>
        <dbReference type="Proteomes" id="UP000436088"/>
    </source>
</evidence>
<dbReference type="PROSITE" id="PS50082">
    <property type="entry name" value="WD_REPEATS_2"/>
    <property type="match status" value="1"/>
</dbReference>
<dbReference type="InterPro" id="IPR015943">
    <property type="entry name" value="WD40/YVTN_repeat-like_dom_sf"/>
</dbReference>
<dbReference type="Pfam" id="PF00400">
    <property type="entry name" value="WD40"/>
    <property type="match status" value="5"/>
</dbReference>
<name>A0A6A3A3L4_HIBSY</name>
<keyword evidence="1" id="KW-0853">WD repeat</keyword>
<feature type="repeat" description="WD" evidence="1">
    <location>
        <begin position="335"/>
        <end position="349"/>
    </location>
</feature>
<dbReference type="InterPro" id="IPR036322">
    <property type="entry name" value="WD40_repeat_dom_sf"/>
</dbReference>
<dbReference type="PANTHER" id="PTHR45589">
    <property type="entry name" value="WD REPEAT DOMAIN 62, ISOFORM G"/>
    <property type="match status" value="1"/>
</dbReference>
<evidence type="ECO:0000313" key="3">
    <source>
        <dbReference type="EMBL" id="KAE8697719.1"/>
    </source>
</evidence>
<dbReference type="Proteomes" id="UP000436088">
    <property type="component" value="Unassembled WGS sequence"/>
</dbReference>
<proteinExistence type="predicted"/>
<accession>A0A6A3A3L4</accession>
<dbReference type="Gene3D" id="2.130.10.10">
    <property type="entry name" value="YVTN repeat-like/Quinoprotein amine dehydrogenase"/>
    <property type="match status" value="4"/>
</dbReference>
<protein>
    <submittedName>
        <fullName evidence="3">Phosphate transporter 4,2</fullName>
    </submittedName>
</protein>
<dbReference type="InterPro" id="IPR011047">
    <property type="entry name" value="Quinoprotein_ADH-like_sf"/>
</dbReference>
<dbReference type="InterPro" id="IPR052779">
    <property type="entry name" value="WDR62"/>
</dbReference>
<keyword evidence="4" id="KW-1185">Reference proteome</keyword>
<feature type="region of interest" description="Disordered" evidence="2">
    <location>
        <begin position="855"/>
        <end position="875"/>
    </location>
</feature>
<gene>
    <name evidence="3" type="ORF">F3Y22_tig00110610pilonHSYRG00161</name>
</gene>
<dbReference type="AlphaFoldDB" id="A0A6A3A3L4"/>